<feature type="region of interest" description="Disordered" evidence="1">
    <location>
        <begin position="150"/>
        <end position="172"/>
    </location>
</feature>
<dbReference type="Gene3D" id="2.40.50.230">
    <property type="entry name" value="Gp5 N-terminal domain"/>
    <property type="match status" value="1"/>
</dbReference>
<name>A0A6I0DWA4_BRUAN</name>
<evidence type="ECO:0000313" key="2">
    <source>
        <dbReference type="EMBL" id="KAB2801637.1"/>
    </source>
</evidence>
<dbReference type="InterPro" id="IPR037026">
    <property type="entry name" value="Vgr_OB-fold_dom_sf"/>
</dbReference>
<evidence type="ECO:0000313" key="3">
    <source>
        <dbReference type="Proteomes" id="UP000441102"/>
    </source>
</evidence>
<dbReference type="AlphaFoldDB" id="A0A6I0DWA4"/>
<dbReference type="RefSeq" id="WP_151576445.1">
    <property type="nucleotide sequence ID" value="NZ_WBWX01000002.1"/>
</dbReference>
<dbReference type="Pfam" id="PF18946">
    <property type="entry name" value="Apex"/>
    <property type="match status" value="1"/>
</dbReference>
<dbReference type="InterPro" id="IPR044033">
    <property type="entry name" value="GpV-like_apex"/>
</dbReference>
<gene>
    <name evidence="2" type="ORF">F9L06_08135</name>
</gene>
<protein>
    <submittedName>
        <fullName evidence="2">Baseplate assembly protein</fullName>
    </submittedName>
</protein>
<comment type="caution">
    <text evidence="2">The sequence shown here is derived from an EMBL/GenBank/DDBJ whole genome shotgun (WGS) entry which is preliminary data.</text>
</comment>
<organism evidence="2 3">
    <name type="scientific">Brucella anthropi</name>
    <name type="common">Ochrobactrum anthropi</name>
    <dbReference type="NCBI Taxonomy" id="529"/>
    <lineage>
        <taxon>Bacteria</taxon>
        <taxon>Pseudomonadati</taxon>
        <taxon>Pseudomonadota</taxon>
        <taxon>Alphaproteobacteria</taxon>
        <taxon>Hyphomicrobiales</taxon>
        <taxon>Brucellaceae</taxon>
        <taxon>Brucella/Ochrobactrum group</taxon>
        <taxon>Brucella</taxon>
    </lineage>
</organism>
<evidence type="ECO:0000256" key="1">
    <source>
        <dbReference type="SAM" id="MobiDB-lite"/>
    </source>
</evidence>
<accession>A0A6I0DWA4</accession>
<dbReference type="EMBL" id="WBWX01000002">
    <property type="protein sequence ID" value="KAB2801637.1"/>
    <property type="molecule type" value="Genomic_DNA"/>
</dbReference>
<sequence>MYSDLLAMKIDIEMLKTAFGKSLKVGPIEQVDAKKGYRIKLGEDENGEPFLSPWYPHPESGGATSTWAPLSKGQIVGMINPTGDARQGILLRGGFSDNNQPPSADLLANVLKAFGVTVTVKGGTVVIDGNLVVKGNVDFKDGHVKHNDANIGDTHIHGGVERGRANTDEPTN</sequence>
<reference evidence="2 3" key="1">
    <citation type="submission" date="2019-09" db="EMBL/GenBank/DDBJ databases">
        <title>Taxonomic organization of the family Brucellaceae based on a phylogenomic approach.</title>
        <authorList>
            <person name="Leclercq S."/>
            <person name="Cloeckaert A."/>
            <person name="Zygmunt M.S."/>
        </authorList>
    </citation>
    <scope>NUCLEOTIDE SEQUENCE [LARGE SCALE GENOMIC DNA]</scope>
    <source>
        <strain evidence="2 3">CCUG 34461</strain>
    </source>
</reference>
<dbReference type="Proteomes" id="UP000441102">
    <property type="component" value="Unassembled WGS sequence"/>
</dbReference>
<proteinExistence type="predicted"/>